<sequence length="323" mass="36851">MPHKHTRKRDDDDRHFDLAPDRIAKPLPSFESSLKTEKKGKQKGKPKGKKKEPEQNNLKRKRGFTAKFKEDDTPRAFARLMQLQAGQKPRSGLDDGNKKSKKKRKVEQAANDEAQPTPKTTAIDPRTGEELKILPGERLSDFAARVNQALPVAGLTRKGKSADGPKERQTKTEKRLHKMYAEWREEEVRRKEKLEEQQEQQEEQDEEKMAEYGGQDIHLPSSSRHAKRKRMVGEIDEDEDDPWAVLKTKREAPKGLHDVVQAPPSMNVVPKEKFKVRNGAKVSVANVPGASGMKSLKQREELSEARKEVIERYRAMMKGGGRL</sequence>
<reference evidence="2 3" key="1">
    <citation type="journal article" date="2023" name="G3 (Bethesda)">
        <title>A chromosome-level genome assembly of Zasmidium syzygii isolated from banana leaves.</title>
        <authorList>
            <person name="van Westerhoven A.C."/>
            <person name="Mehrabi R."/>
            <person name="Talebi R."/>
            <person name="Steentjes M.B.F."/>
            <person name="Corcolon B."/>
            <person name="Chong P.A."/>
            <person name="Kema G.H.J."/>
            <person name="Seidl M.F."/>
        </authorList>
    </citation>
    <scope>NUCLEOTIDE SEQUENCE [LARGE SCALE GENOMIC DNA]</scope>
    <source>
        <strain evidence="2 3">P124</strain>
    </source>
</reference>
<proteinExistence type="predicted"/>
<keyword evidence="3" id="KW-1185">Reference proteome</keyword>
<name>A0ABR0EUL4_ZASCE</name>
<comment type="caution">
    <text evidence="2">The sequence shown here is derived from an EMBL/GenBank/DDBJ whole genome shotgun (WGS) entry which is preliminary data.</text>
</comment>
<feature type="compositionally biased region" description="Basic and acidic residues" evidence="1">
    <location>
        <begin position="160"/>
        <end position="196"/>
    </location>
</feature>
<gene>
    <name evidence="2" type="ORF">PRZ48_003284</name>
</gene>
<evidence type="ECO:0000313" key="2">
    <source>
        <dbReference type="EMBL" id="KAK4505321.1"/>
    </source>
</evidence>
<dbReference type="PANTHER" id="PTHR40644:SF1">
    <property type="entry name" value="UPF0653 PROTEIN C607.02C"/>
    <property type="match status" value="1"/>
</dbReference>
<evidence type="ECO:0008006" key="4">
    <source>
        <dbReference type="Google" id="ProtNLM"/>
    </source>
</evidence>
<dbReference type="Proteomes" id="UP001305779">
    <property type="component" value="Unassembled WGS sequence"/>
</dbReference>
<feature type="region of interest" description="Disordered" evidence="1">
    <location>
        <begin position="1"/>
        <end position="129"/>
    </location>
</feature>
<protein>
    <recommendedName>
        <fullName evidence="4">Urease accessory protein UreD</fullName>
    </recommendedName>
</protein>
<feature type="compositionally biased region" description="Basic and acidic residues" evidence="1">
    <location>
        <begin position="8"/>
        <end position="24"/>
    </location>
</feature>
<evidence type="ECO:0000313" key="3">
    <source>
        <dbReference type="Proteomes" id="UP001305779"/>
    </source>
</evidence>
<dbReference type="PANTHER" id="PTHR40644">
    <property type="entry name" value="UPF0653 PROTEIN C607.02C"/>
    <property type="match status" value="1"/>
</dbReference>
<dbReference type="EMBL" id="JAXOVC010000002">
    <property type="protein sequence ID" value="KAK4505321.1"/>
    <property type="molecule type" value="Genomic_DNA"/>
</dbReference>
<feature type="region of interest" description="Disordered" evidence="1">
    <location>
        <begin position="154"/>
        <end position="236"/>
    </location>
</feature>
<feature type="compositionally biased region" description="Basic residues" evidence="1">
    <location>
        <begin position="40"/>
        <end position="50"/>
    </location>
</feature>
<organism evidence="2 3">
    <name type="scientific">Zasmidium cellare</name>
    <name type="common">Wine cellar mold</name>
    <name type="synonym">Racodium cellare</name>
    <dbReference type="NCBI Taxonomy" id="395010"/>
    <lineage>
        <taxon>Eukaryota</taxon>
        <taxon>Fungi</taxon>
        <taxon>Dikarya</taxon>
        <taxon>Ascomycota</taxon>
        <taxon>Pezizomycotina</taxon>
        <taxon>Dothideomycetes</taxon>
        <taxon>Dothideomycetidae</taxon>
        <taxon>Mycosphaerellales</taxon>
        <taxon>Mycosphaerellaceae</taxon>
        <taxon>Zasmidium</taxon>
    </lineage>
</organism>
<feature type="compositionally biased region" description="Acidic residues" evidence="1">
    <location>
        <begin position="197"/>
        <end position="208"/>
    </location>
</feature>
<evidence type="ECO:0000256" key="1">
    <source>
        <dbReference type="SAM" id="MobiDB-lite"/>
    </source>
</evidence>
<accession>A0ABR0EUL4</accession>